<keyword evidence="2" id="KW-0808">Transferase</keyword>
<dbReference type="OrthoDB" id="972793at2759"/>
<dbReference type="EMBL" id="SMMG02000007">
    <property type="protein sequence ID" value="KAA3467018.1"/>
    <property type="molecule type" value="Genomic_DNA"/>
</dbReference>
<name>A0A5B6VCX6_9ROSI</name>
<keyword evidence="2" id="KW-0695">RNA-directed DNA polymerase</keyword>
<dbReference type="PANTHER" id="PTHR47074:SF61">
    <property type="entry name" value="RNASE H TYPE-1 DOMAIN-CONTAINING PROTEIN"/>
    <property type="match status" value="1"/>
</dbReference>
<gene>
    <name evidence="2" type="ORF">EPI10_002067</name>
</gene>
<sequence>MVISFSTDGESQDWENWLATELSRRDVLYLRKIVVTFWALWYNRNMVYHNGTRPNVFIVLSFINAYISEIDSMESLSRDMQKTKETIWQPTDDDYVKVNFDACFNNFTNSSVSGTIIRNSERLIMATSTYPNSYVKDTTIVEARACIQALIFVEELGFQRIMVEGDSLTIINKVMATIEDESVTH</sequence>
<dbReference type="InterPro" id="IPR036397">
    <property type="entry name" value="RNaseH_sf"/>
</dbReference>
<dbReference type="InterPro" id="IPR052929">
    <property type="entry name" value="RNase_H-like_EbsB-rel"/>
</dbReference>
<dbReference type="GO" id="GO:0003964">
    <property type="term" value="F:RNA-directed DNA polymerase activity"/>
    <property type="evidence" value="ECO:0007669"/>
    <property type="project" value="UniProtKB-KW"/>
</dbReference>
<dbReference type="PANTHER" id="PTHR47074">
    <property type="entry name" value="BNAC02G40300D PROTEIN"/>
    <property type="match status" value="1"/>
</dbReference>
<dbReference type="Proteomes" id="UP000325315">
    <property type="component" value="Unassembled WGS sequence"/>
</dbReference>
<dbReference type="Pfam" id="PF13456">
    <property type="entry name" value="RVT_3"/>
    <property type="match status" value="1"/>
</dbReference>
<dbReference type="AlphaFoldDB" id="A0A5B6VCX6"/>
<dbReference type="GO" id="GO:0004523">
    <property type="term" value="F:RNA-DNA hybrid ribonuclease activity"/>
    <property type="evidence" value="ECO:0007669"/>
    <property type="project" value="InterPro"/>
</dbReference>
<reference evidence="3" key="1">
    <citation type="journal article" date="2019" name="Plant Biotechnol. J.">
        <title>Genome sequencing of the Australian wild diploid species Gossypium australe highlights disease resistance and delayed gland morphogenesis.</title>
        <authorList>
            <person name="Cai Y."/>
            <person name="Cai X."/>
            <person name="Wang Q."/>
            <person name="Wang P."/>
            <person name="Zhang Y."/>
            <person name="Cai C."/>
            <person name="Xu Y."/>
            <person name="Wang K."/>
            <person name="Zhou Z."/>
            <person name="Wang C."/>
            <person name="Geng S."/>
            <person name="Li B."/>
            <person name="Dong Q."/>
            <person name="Hou Y."/>
            <person name="Wang H."/>
            <person name="Ai P."/>
            <person name="Liu Z."/>
            <person name="Yi F."/>
            <person name="Sun M."/>
            <person name="An G."/>
            <person name="Cheng J."/>
            <person name="Zhang Y."/>
            <person name="Shi Q."/>
            <person name="Xie Y."/>
            <person name="Shi X."/>
            <person name="Chang Y."/>
            <person name="Huang F."/>
            <person name="Chen Y."/>
            <person name="Hong S."/>
            <person name="Mi L."/>
            <person name="Sun Q."/>
            <person name="Zhang L."/>
            <person name="Zhou B."/>
            <person name="Peng R."/>
            <person name="Zhang X."/>
            <person name="Liu F."/>
        </authorList>
    </citation>
    <scope>NUCLEOTIDE SEQUENCE [LARGE SCALE GENOMIC DNA]</scope>
    <source>
        <strain evidence="3">cv. PA1801</strain>
    </source>
</reference>
<comment type="caution">
    <text evidence="2">The sequence shown here is derived from an EMBL/GenBank/DDBJ whole genome shotgun (WGS) entry which is preliminary data.</text>
</comment>
<feature type="domain" description="RNase H type-1" evidence="1">
    <location>
        <begin position="99"/>
        <end position="175"/>
    </location>
</feature>
<evidence type="ECO:0000259" key="1">
    <source>
        <dbReference type="Pfam" id="PF13456"/>
    </source>
</evidence>
<evidence type="ECO:0000313" key="2">
    <source>
        <dbReference type="EMBL" id="KAA3467018.1"/>
    </source>
</evidence>
<keyword evidence="2" id="KW-0548">Nucleotidyltransferase</keyword>
<keyword evidence="3" id="KW-1185">Reference proteome</keyword>
<organism evidence="2 3">
    <name type="scientific">Gossypium australe</name>
    <dbReference type="NCBI Taxonomy" id="47621"/>
    <lineage>
        <taxon>Eukaryota</taxon>
        <taxon>Viridiplantae</taxon>
        <taxon>Streptophyta</taxon>
        <taxon>Embryophyta</taxon>
        <taxon>Tracheophyta</taxon>
        <taxon>Spermatophyta</taxon>
        <taxon>Magnoliopsida</taxon>
        <taxon>eudicotyledons</taxon>
        <taxon>Gunneridae</taxon>
        <taxon>Pentapetalae</taxon>
        <taxon>rosids</taxon>
        <taxon>malvids</taxon>
        <taxon>Malvales</taxon>
        <taxon>Malvaceae</taxon>
        <taxon>Malvoideae</taxon>
        <taxon>Gossypium</taxon>
    </lineage>
</organism>
<dbReference type="InterPro" id="IPR002156">
    <property type="entry name" value="RNaseH_domain"/>
</dbReference>
<protein>
    <submittedName>
        <fullName evidence="2">Reverse transcriptase</fullName>
    </submittedName>
</protein>
<dbReference type="GO" id="GO:0003676">
    <property type="term" value="F:nucleic acid binding"/>
    <property type="evidence" value="ECO:0007669"/>
    <property type="project" value="InterPro"/>
</dbReference>
<dbReference type="Gene3D" id="3.30.420.10">
    <property type="entry name" value="Ribonuclease H-like superfamily/Ribonuclease H"/>
    <property type="match status" value="1"/>
</dbReference>
<proteinExistence type="predicted"/>
<accession>A0A5B6VCX6</accession>
<evidence type="ECO:0000313" key="3">
    <source>
        <dbReference type="Proteomes" id="UP000325315"/>
    </source>
</evidence>